<sequence>MSDCLHSPHPSSLARGSSHATPASWQEPVAAALALAVVMGFGRFAFTGMYPLMVQEGVMSVGTGSLAASANYAGYLAGALLATKIPAHTASDWTRAALVATVLCILVLAAPIPPAVFVALRFLAGVASAVGLVCASVWLLHVVGRHNGAPLLFAGVGTGIAVSAELIALGNLSTPGSSVLWLVLTVGALALSVLAWRPIRRPSAQAATASAAHQHRPLHALGAWPLVASYGLAGLGYIITATYLPLLIHGALHDVNPLHIWAMFGLAAVPSCFLWHSVHERLGTRRAMQWNLVVQAVGVALPAINHSAAAYLASAVLVGGTFVGTVTIAVPAARHAAHLVRFNLVAAMTAAYGVGQIAGPLMASALMSHGGSFNGAMEIASAALLIAAGICEIRSTGQTGQTHQTHS</sequence>
<feature type="transmembrane region" description="Helical" evidence="1">
    <location>
        <begin position="220"/>
        <end position="246"/>
    </location>
</feature>
<name>A0A482IYB3_9BURK</name>
<gene>
    <name evidence="2" type="ORF">DDF84_024900</name>
</gene>
<feature type="transmembrane region" description="Helical" evidence="1">
    <location>
        <begin position="342"/>
        <end position="367"/>
    </location>
</feature>
<dbReference type="EMBL" id="CP037901">
    <property type="protein sequence ID" value="QBP12902.1"/>
    <property type="molecule type" value="Genomic_DNA"/>
</dbReference>
<reference evidence="2 3" key="1">
    <citation type="submission" date="2019-03" db="EMBL/GenBank/DDBJ databases">
        <title>Comparative insights into the high quality Complete genome sequence of highly metal resistant Cupriavidus metallidurans strain BS1 isolated from a gold-copper mine.</title>
        <authorList>
            <person name="Mazhar H.S."/>
            <person name="Rensing C."/>
        </authorList>
    </citation>
    <scope>NUCLEOTIDE SEQUENCE [LARGE SCALE GENOMIC DNA]</scope>
    <source>
        <strain evidence="2 3">BS1</strain>
    </source>
</reference>
<dbReference type="Gene3D" id="1.20.1250.20">
    <property type="entry name" value="MFS general substrate transporter like domains"/>
    <property type="match status" value="1"/>
</dbReference>
<keyword evidence="1" id="KW-0812">Transmembrane</keyword>
<dbReference type="SUPFAM" id="SSF103473">
    <property type="entry name" value="MFS general substrate transporter"/>
    <property type="match status" value="1"/>
</dbReference>
<dbReference type="AlphaFoldDB" id="A0A482IYB3"/>
<dbReference type="GO" id="GO:0005886">
    <property type="term" value="C:plasma membrane"/>
    <property type="evidence" value="ECO:0007669"/>
    <property type="project" value="TreeGrafter"/>
</dbReference>
<dbReference type="Pfam" id="PF06779">
    <property type="entry name" value="MFS_4"/>
    <property type="match status" value="1"/>
</dbReference>
<feature type="transmembrane region" description="Helical" evidence="1">
    <location>
        <begin position="118"/>
        <end position="139"/>
    </location>
</feature>
<protein>
    <submittedName>
        <fullName evidence="2">YbfB/YjiJ family MFS transporter</fullName>
    </submittedName>
</protein>
<keyword evidence="1" id="KW-0472">Membrane</keyword>
<dbReference type="RefSeq" id="WP_017511823.1">
    <property type="nucleotide sequence ID" value="NZ_CP037901.1"/>
</dbReference>
<dbReference type="OrthoDB" id="9797953at2"/>
<feature type="transmembrane region" description="Helical" evidence="1">
    <location>
        <begin position="310"/>
        <end position="330"/>
    </location>
</feature>
<dbReference type="Proteomes" id="UP000253772">
    <property type="component" value="Chromosome c2"/>
</dbReference>
<evidence type="ECO:0000313" key="3">
    <source>
        <dbReference type="Proteomes" id="UP000253772"/>
    </source>
</evidence>
<feature type="transmembrane region" description="Helical" evidence="1">
    <location>
        <begin position="29"/>
        <end position="46"/>
    </location>
</feature>
<dbReference type="CDD" id="cd06180">
    <property type="entry name" value="MFS_YjiJ"/>
    <property type="match status" value="1"/>
</dbReference>
<feature type="transmembrane region" description="Helical" evidence="1">
    <location>
        <begin position="93"/>
        <end position="112"/>
    </location>
</feature>
<evidence type="ECO:0000313" key="2">
    <source>
        <dbReference type="EMBL" id="QBP12902.1"/>
    </source>
</evidence>
<feature type="transmembrane region" description="Helical" evidence="1">
    <location>
        <begin position="258"/>
        <end position="275"/>
    </location>
</feature>
<dbReference type="InterPro" id="IPR036259">
    <property type="entry name" value="MFS_trans_sf"/>
</dbReference>
<accession>A0A482IYB3</accession>
<dbReference type="InterPro" id="IPR010645">
    <property type="entry name" value="MFS_4"/>
</dbReference>
<evidence type="ECO:0000256" key="1">
    <source>
        <dbReference type="SAM" id="Phobius"/>
    </source>
</evidence>
<feature type="transmembrane region" description="Helical" evidence="1">
    <location>
        <begin position="178"/>
        <end position="199"/>
    </location>
</feature>
<keyword evidence="1" id="KW-1133">Transmembrane helix</keyword>
<dbReference type="PANTHER" id="PTHR23537">
    <property type="match status" value="1"/>
</dbReference>
<feature type="transmembrane region" description="Helical" evidence="1">
    <location>
        <begin position="58"/>
        <end position="81"/>
    </location>
</feature>
<proteinExistence type="predicted"/>
<feature type="transmembrane region" description="Helical" evidence="1">
    <location>
        <begin position="151"/>
        <end position="172"/>
    </location>
</feature>
<organism evidence="2 3">
    <name type="scientific">Cupriavidus metallidurans</name>
    <dbReference type="NCBI Taxonomy" id="119219"/>
    <lineage>
        <taxon>Bacteria</taxon>
        <taxon>Pseudomonadati</taxon>
        <taxon>Pseudomonadota</taxon>
        <taxon>Betaproteobacteria</taxon>
        <taxon>Burkholderiales</taxon>
        <taxon>Burkholderiaceae</taxon>
        <taxon>Cupriavidus</taxon>
    </lineage>
</organism>
<dbReference type="PANTHER" id="PTHR23537:SF1">
    <property type="entry name" value="SUGAR TRANSPORTER"/>
    <property type="match status" value="1"/>
</dbReference>